<dbReference type="PROSITE" id="PS50853">
    <property type="entry name" value="FN3"/>
    <property type="match status" value="3"/>
</dbReference>
<dbReference type="SUPFAM" id="SSF49265">
    <property type="entry name" value="Fibronectin type III"/>
    <property type="match status" value="2"/>
</dbReference>
<dbReference type="Pfam" id="PF00041">
    <property type="entry name" value="fn3"/>
    <property type="match status" value="2"/>
</dbReference>
<evidence type="ECO:0000256" key="4">
    <source>
        <dbReference type="SAM" id="MobiDB-lite"/>
    </source>
</evidence>
<dbReference type="InterPro" id="IPR003961">
    <property type="entry name" value="FN3_dom"/>
</dbReference>
<dbReference type="InterPro" id="IPR013783">
    <property type="entry name" value="Ig-like_fold"/>
</dbReference>
<evidence type="ECO:0000256" key="1">
    <source>
        <dbReference type="ARBA" id="ARBA00022737"/>
    </source>
</evidence>
<feature type="domain" description="Fibronectin type-III" evidence="5">
    <location>
        <begin position="761"/>
        <end position="856"/>
    </location>
</feature>
<dbReference type="InterPro" id="IPR036116">
    <property type="entry name" value="FN3_sf"/>
</dbReference>
<keyword evidence="1" id="KW-0677">Repeat</keyword>
<evidence type="ECO:0000259" key="5">
    <source>
        <dbReference type="PROSITE" id="PS50853"/>
    </source>
</evidence>
<evidence type="ECO:0000313" key="7">
    <source>
        <dbReference type="Proteomes" id="UP001431429"/>
    </source>
</evidence>
<evidence type="ECO:0000256" key="2">
    <source>
        <dbReference type="ARBA" id="ARBA00023295"/>
    </source>
</evidence>
<dbReference type="CDD" id="cd00063">
    <property type="entry name" value="FN3"/>
    <property type="match status" value="2"/>
</dbReference>
<accession>A0ABT0V0Z1</accession>
<dbReference type="PRINTS" id="PR00014">
    <property type="entry name" value="FNTYPEIII"/>
</dbReference>
<protein>
    <submittedName>
        <fullName evidence="6">Fibronectin type III domain-containing protein</fullName>
    </submittedName>
</protein>
<organism evidence="6 7">
    <name type="scientific">Streptomyces albipurpureus</name>
    <dbReference type="NCBI Taxonomy" id="2897419"/>
    <lineage>
        <taxon>Bacteria</taxon>
        <taxon>Bacillati</taxon>
        <taxon>Actinomycetota</taxon>
        <taxon>Actinomycetes</taxon>
        <taxon>Kitasatosporales</taxon>
        <taxon>Streptomycetaceae</taxon>
        <taxon>Streptomyces</taxon>
    </lineage>
</organism>
<gene>
    <name evidence="6" type="ORF">NBG84_35730</name>
</gene>
<keyword evidence="7" id="KW-1185">Reference proteome</keyword>
<comment type="caution">
    <text evidence="6">The sequence shown here is derived from an EMBL/GenBank/DDBJ whole genome shotgun (WGS) entry which is preliminary data.</text>
</comment>
<keyword evidence="3" id="KW-0119">Carbohydrate metabolism</keyword>
<dbReference type="Gene3D" id="2.60.40.10">
    <property type="entry name" value="Immunoglobulins"/>
    <property type="match status" value="3"/>
</dbReference>
<dbReference type="PANTHER" id="PTHR13817">
    <property type="entry name" value="TITIN"/>
    <property type="match status" value="1"/>
</dbReference>
<reference evidence="6" key="1">
    <citation type="submission" date="2022-06" db="EMBL/GenBank/DDBJ databases">
        <title>Genome public.</title>
        <authorList>
            <person name="Sun Q."/>
        </authorList>
    </citation>
    <scope>NUCLEOTIDE SEQUENCE</scope>
    <source>
        <strain evidence="6">CWNU-1</strain>
    </source>
</reference>
<evidence type="ECO:0000256" key="3">
    <source>
        <dbReference type="ARBA" id="ARBA00023326"/>
    </source>
</evidence>
<proteinExistence type="predicted"/>
<feature type="domain" description="Fibronectin type-III" evidence="5">
    <location>
        <begin position="135"/>
        <end position="228"/>
    </location>
</feature>
<feature type="domain" description="Fibronectin type-III" evidence="5">
    <location>
        <begin position="233"/>
        <end position="323"/>
    </location>
</feature>
<sequence length="856" mass="88774">MGRLRVWVLLVAVLAVWLPAVPDGAGRTAYASAAPVGRAAEVEPVPVVTNLFPRDGAVDVQFVAGSADEEVTGFTVHATPGGARVKVKAEDRYARVPGLVNGTAYRFTVTQESADPQYVRTSRPSDAIAPRPAQVPLAPIVDRVHGRDGAIEVEWSPPDDGGSVLTGYEVTATDENDQEVTVKTGVGQTTARVPSLTNGTPYTVRVRARNEAGWGEAAERTGVKPAPDRVPGAPTDVSAAPHGAGDRAVVVRWSAPEDDGGPRITAYVVGIGGHFARVGGGAREAVITGLDPVGTYRMGVAAINEVGAGPVASTQQEVSPKVEVAEDIEVLTADSVDKLTEVETQELRFTRPNAQLRALRRGDTLVAAAGGEAPEGLLRKVVSTRTEGTTLIVTTQDAALPEVFDHAQVAAAGDLDSDRAGSTVYHQGVSPGPQIGRGEMSFGLAALVGPGGGGLAGDVSGTVRGTIVVDPHWEFTFTANDAGVQEMEFSAEAEVTASLQAEIDLSAAVVLSVPLAQTVLPPVTLLAGEVPIVIVPTLSLHLETALGGGLRVRADFTYAQTAGGRATYSGGSWDGENTTTAPRATADVSSVTGNISTQFSFPVEIDLQLYGIGGPGLQIAPYAKIVAAPAEDPAESVTVGVAGNLTVSIAGAEALGFRVPLGDISQEIYSKAGPRPGIYIDNPVRDLQPGQRAEFTLERVRWCEAPVTWSLAPGDPGTINQNGVYASTAFGGTARITATQEAYGECPRATAEAVVRAGHTGPTEPRLVSAFADVTDTDVTWTPPQYDGGDPHITYTIVLTLPGTRPYVLGTTTAGTFNTTKDIDLIHQSPGAYVQVIASNQYGISPPSPPADLGAF</sequence>
<evidence type="ECO:0000313" key="6">
    <source>
        <dbReference type="EMBL" id="MCM2393565.1"/>
    </source>
</evidence>
<dbReference type="InterPro" id="IPR050964">
    <property type="entry name" value="Striated_Muscle_Regulatory"/>
</dbReference>
<dbReference type="RefSeq" id="WP_250923859.1">
    <property type="nucleotide sequence ID" value="NZ_JAMQAW010000078.1"/>
</dbReference>
<name>A0ABT0V0Z1_9ACTN</name>
<keyword evidence="2" id="KW-0378">Hydrolase</keyword>
<dbReference type="Proteomes" id="UP001431429">
    <property type="component" value="Unassembled WGS sequence"/>
</dbReference>
<feature type="region of interest" description="Disordered" evidence="4">
    <location>
        <begin position="215"/>
        <end position="244"/>
    </location>
</feature>
<dbReference type="EMBL" id="JAMQAW010000078">
    <property type="protein sequence ID" value="MCM2393565.1"/>
    <property type="molecule type" value="Genomic_DNA"/>
</dbReference>
<dbReference type="PANTHER" id="PTHR13817:SF73">
    <property type="entry name" value="FIBRONECTIN TYPE-III DOMAIN-CONTAINING PROTEIN"/>
    <property type="match status" value="1"/>
</dbReference>
<keyword evidence="2" id="KW-0326">Glycosidase</keyword>
<keyword evidence="3" id="KW-0624">Polysaccharide degradation</keyword>
<dbReference type="SMART" id="SM00060">
    <property type="entry name" value="FN3"/>
    <property type="match status" value="4"/>
</dbReference>